<evidence type="ECO:0000313" key="1">
    <source>
        <dbReference type="EMBL" id="PWN07856.1"/>
    </source>
</evidence>
<dbReference type="SUPFAM" id="SSF75169">
    <property type="entry name" value="DsrEFH-like"/>
    <property type="match status" value="1"/>
</dbReference>
<proteinExistence type="predicted"/>
<reference evidence="1 2" key="1">
    <citation type="submission" date="2018-05" db="EMBL/GenBank/DDBJ databases">
        <title>Rhodohalobacter halophilus gen. nov., sp. nov., a moderately halophilic member of the family Balneolaceae.</title>
        <authorList>
            <person name="Liu Z.-W."/>
        </authorList>
    </citation>
    <scope>NUCLEOTIDE SEQUENCE [LARGE SCALE GENOMIC DNA]</scope>
    <source>
        <strain evidence="1 2">8A47</strain>
    </source>
</reference>
<keyword evidence="2" id="KW-1185">Reference proteome</keyword>
<name>A0A316U389_9BACT</name>
<dbReference type="RefSeq" id="WP_109644411.1">
    <property type="nucleotide sequence ID" value="NZ_QGGB01000002.1"/>
</dbReference>
<accession>A0A316U389</accession>
<dbReference type="OrthoDB" id="7361822at2"/>
<dbReference type="AlphaFoldDB" id="A0A316U389"/>
<protein>
    <submittedName>
        <fullName evidence="1">Uncharacterized protein</fullName>
    </submittedName>
</protein>
<dbReference type="InterPro" id="IPR027396">
    <property type="entry name" value="DsrEFH-like"/>
</dbReference>
<dbReference type="EMBL" id="QGGB01000002">
    <property type="protein sequence ID" value="PWN07856.1"/>
    <property type="molecule type" value="Genomic_DNA"/>
</dbReference>
<comment type="caution">
    <text evidence="1">The sequence shown here is derived from an EMBL/GenBank/DDBJ whole genome shotgun (WGS) entry which is preliminary data.</text>
</comment>
<sequence length="139" mass="15159">MKLILLLFALTANFIPQIDRSDSGLFVVVTSADAETQMMAMVLATQSINQDVNVRILLCSEAGELAVKNSESPMFAPPNRSPKQLLSGLIERGAVVEVCGIFLPNREYTSEDLIDGVGTASPPEVAEYMRGEGIRYFTF</sequence>
<evidence type="ECO:0000313" key="2">
    <source>
        <dbReference type="Proteomes" id="UP000245533"/>
    </source>
</evidence>
<dbReference type="Gene3D" id="3.40.1260.10">
    <property type="entry name" value="DsrEFH-like"/>
    <property type="match status" value="1"/>
</dbReference>
<gene>
    <name evidence="1" type="ORF">DDZ15_02270</name>
</gene>
<organism evidence="1 2">
    <name type="scientific">Rhodohalobacter mucosus</name>
    <dbReference type="NCBI Taxonomy" id="2079485"/>
    <lineage>
        <taxon>Bacteria</taxon>
        <taxon>Pseudomonadati</taxon>
        <taxon>Balneolota</taxon>
        <taxon>Balneolia</taxon>
        <taxon>Balneolales</taxon>
        <taxon>Balneolaceae</taxon>
        <taxon>Rhodohalobacter</taxon>
    </lineage>
</organism>
<dbReference type="Proteomes" id="UP000245533">
    <property type="component" value="Unassembled WGS sequence"/>
</dbReference>